<sequence>MKIAVITRHGISNYGSLLQTFATQRVIEKLGYQCEIIDYIRKDEEPQNWEKTSLAGKKKWNANCIKRFMYLFLRNPESIIAGKKFQEMREKYLHLSQRYSDAEELKSNVPKADCYLTGSDQVWGKVANGEYDDTYFLSFVADDKKKIAYAASMGNYNPSEEYLSFFKNYLPRYDALAVREKRVSDFLRQYGIDSYTVLDPTLLIDVNEWDKIADCNIKSKYLLIYQLHNNPTLNIAAKKIASRMKLKIVRVSPSLHQISRTGRLVYLPDVNRFLSLIKNATYMVTDSFHGTVFAITYHTPFAEVLPENGTSSRNINLLTMTGLEKQIVTTISSADSVPTEIDYSSVDENLKAERNQSFNILKNMLGETINCNE</sequence>
<accession>A0A1H9X2H4</accession>
<name>A0A1H9X2H4_BUTFI</name>
<reference evidence="2 3" key="1">
    <citation type="submission" date="2016-10" db="EMBL/GenBank/DDBJ databases">
        <authorList>
            <person name="de Groot N.N."/>
        </authorList>
    </citation>
    <scope>NUCLEOTIDE SEQUENCE [LARGE SCALE GENOMIC DNA]</scope>
    <source>
        <strain evidence="2 3">AR40</strain>
    </source>
</reference>
<dbReference type="RefSeq" id="WP_074758834.1">
    <property type="nucleotide sequence ID" value="NZ_FOGJ01000040.1"/>
</dbReference>
<dbReference type="Proteomes" id="UP000182584">
    <property type="component" value="Unassembled WGS sequence"/>
</dbReference>
<proteinExistence type="predicted"/>
<gene>
    <name evidence="2" type="ORF">SAMN04487884_14014</name>
</gene>
<dbReference type="Pfam" id="PF04230">
    <property type="entry name" value="PS_pyruv_trans"/>
    <property type="match status" value="1"/>
</dbReference>
<evidence type="ECO:0000259" key="1">
    <source>
        <dbReference type="Pfam" id="PF04230"/>
    </source>
</evidence>
<protein>
    <submittedName>
        <fullName evidence="2">Polysaccharide pyruvyl transferase</fullName>
    </submittedName>
</protein>
<keyword evidence="2" id="KW-0808">Transferase</keyword>
<dbReference type="GO" id="GO:0016740">
    <property type="term" value="F:transferase activity"/>
    <property type="evidence" value="ECO:0007669"/>
    <property type="project" value="UniProtKB-KW"/>
</dbReference>
<evidence type="ECO:0000313" key="2">
    <source>
        <dbReference type="EMBL" id="SES40231.1"/>
    </source>
</evidence>
<dbReference type="InterPro" id="IPR007345">
    <property type="entry name" value="Polysacch_pyruvyl_Trfase"/>
</dbReference>
<dbReference type="AlphaFoldDB" id="A0A1H9X2H4"/>
<evidence type="ECO:0000313" key="3">
    <source>
        <dbReference type="Proteomes" id="UP000182584"/>
    </source>
</evidence>
<dbReference type="EMBL" id="FOGJ01000040">
    <property type="protein sequence ID" value="SES40231.1"/>
    <property type="molecule type" value="Genomic_DNA"/>
</dbReference>
<dbReference type="OrthoDB" id="9799278at2"/>
<feature type="domain" description="Polysaccharide pyruvyl transferase" evidence="1">
    <location>
        <begin position="13"/>
        <end position="301"/>
    </location>
</feature>
<organism evidence="2 3">
    <name type="scientific">Butyrivibrio fibrisolvens</name>
    <dbReference type="NCBI Taxonomy" id="831"/>
    <lineage>
        <taxon>Bacteria</taxon>
        <taxon>Bacillati</taxon>
        <taxon>Bacillota</taxon>
        <taxon>Clostridia</taxon>
        <taxon>Lachnospirales</taxon>
        <taxon>Lachnospiraceae</taxon>
        <taxon>Butyrivibrio</taxon>
    </lineage>
</organism>